<dbReference type="Gene3D" id="1.10.10.60">
    <property type="entry name" value="Homeodomain-like"/>
    <property type="match status" value="1"/>
</dbReference>
<proteinExistence type="predicted"/>
<keyword evidence="3" id="KW-1185">Reference proteome</keyword>
<dbReference type="Proteomes" id="UP001152795">
    <property type="component" value="Unassembled WGS sequence"/>
</dbReference>
<name>A0A6S7IE66_PARCT</name>
<dbReference type="EMBL" id="CACRXK020008679">
    <property type="protein sequence ID" value="CAB4015343.1"/>
    <property type="molecule type" value="Genomic_DNA"/>
</dbReference>
<dbReference type="InterPro" id="IPR009057">
    <property type="entry name" value="Homeodomain-like_sf"/>
</dbReference>
<dbReference type="Pfam" id="PF03221">
    <property type="entry name" value="HTH_Tnp_Tc5"/>
    <property type="match status" value="1"/>
</dbReference>
<sequence>MSINGQCVERVHSFKLLGAYLSDDLTWNTHVDHILKKANSRLPILRLLKKAGLGHTDLITIYCSVIRSILEYASPVWAALPDYLSSHLESVQKRALLKSIADLKTLGDEILSAFEANCSSDTKGSRGGKNAEIDSALLAWFRKARSKNIPISGPILQEKAMQIAKALDVAPSEFKALNGYLDRFKNRNNIKARFISGEVGDVNETTVDSWKEKLPEIVQGWEPENIWNMDETGGGKKSKERLTCAFFVNAKGGKEKPIVIGKSAKPRYFKGISDRSKLPCVYFNQRKAWMESEILEEILINLNRRLKTQNRRILLFMDNAPCHPEDLGEKFTQIKVLFLPANITSRLQPLDLGIIQEFKLKYYRCLLTHVVSTIDVCSSASEVCKSIDVLQAMRWTAMAWNDVSESTESLNVLSRQAYLVLKVELMPWSRRTVMLR</sequence>
<dbReference type="InterPro" id="IPR006600">
    <property type="entry name" value="HTH_CenpB_DNA-bd_dom"/>
</dbReference>
<dbReference type="PANTHER" id="PTHR19303:SF73">
    <property type="entry name" value="PROTEIN PDC2"/>
    <property type="match status" value="1"/>
</dbReference>
<accession>A0A6S7IE66</accession>
<dbReference type="OrthoDB" id="5986314at2759"/>
<gene>
    <name evidence="2" type="ORF">PACLA_8A064118</name>
</gene>
<dbReference type="Pfam" id="PF03184">
    <property type="entry name" value="DDE_1"/>
    <property type="match status" value="1"/>
</dbReference>
<evidence type="ECO:0000313" key="2">
    <source>
        <dbReference type="EMBL" id="CAB4015343.1"/>
    </source>
</evidence>
<organism evidence="2 3">
    <name type="scientific">Paramuricea clavata</name>
    <name type="common">Red gorgonian</name>
    <name type="synonym">Violescent sea-whip</name>
    <dbReference type="NCBI Taxonomy" id="317549"/>
    <lineage>
        <taxon>Eukaryota</taxon>
        <taxon>Metazoa</taxon>
        <taxon>Cnidaria</taxon>
        <taxon>Anthozoa</taxon>
        <taxon>Octocorallia</taxon>
        <taxon>Malacalcyonacea</taxon>
        <taxon>Plexauridae</taxon>
        <taxon>Paramuricea</taxon>
    </lineage>
</organism>
<dbReference type="SUPFAM" id="SSF46689">
    <property type="entry name" value="Homeodomain-like"/>
    <property type="match status" value="1"/>
</dbReference>
<evidence type="ECO:0000256" key="1">
    <source>
        <dbReference type="ARBA" id="ARBA00023125"/>
    </source>
</evidence>
<dbReference type="GO" id="GO:0005634">
    <property type="term" value="C:nucleus"/>
    <property type="evidence" value="ECO:0007669"/>
    <property type="project" value="TreeGrafter"/>
</dbReference>
<dbReference type="AlphaFoldDB" id="A0A6S7IE66"/>
<evidence type="ECO:0000313" key="3">
    <source>
        <dbReference type="Proteomes" id="UP001152795"/>
    </source>
</evidence>
<protein>
    <submittedName>
        <fullName evidence="2">Tigger transposable element-derived 6-like</fullName>
    </submittedName>
</protein>
<dbReference type="InterPro" id="IPR004875">
    <property type="entry name" value="DDE_SF_endonuclease_dom"/>
</dbReference>
<keyword evidence="1" id="KW-0238">DNA-binding</keyword>
<dbReference type="SMART" id="SM00674">
    <property type="entry name" value="CENPB"/>
    <property type="match status" value="1"/>
</dbReference>
<reference evidence="2" key="1">
    <citation type="submission" date="2020-04" db="EMBL/GenBank/DDBJ databases">
        <authorList>
            <person name="Alioto T."/>
            <person name="Alioto T."/>
            <person name="Gomez Garrido J."/>
        </authorList>
    </citation>
    <scope>NUCLEOTIDE SEQUENCE</scope>
    <source>
        <strain evidence="2">A484AB</strain>
    </source>
</reference>
<dbReference type="PANTHER" id="PTHR19303">
    <property type="entry name" value="TRANSPOSON"/>
    <property type="match status" value="1"/>
</dbReference>
<dbReference type="PROSITE" id="PS51253">
    <property type="entry name" value="HTH_CENPB"/>
    <property type="match status" value="1"/>
</dbReference>
<dbReference type="InterPro" id="IPR050863">
    <property type="entry name" value="CenT-Element_Derived"/>
</dbReference>
<dbReference type="GO" id="GO:0003677">
    <property type="term" value="F:DNA binding"/>
    <property type="evidence" value="ECO:0007669"/>
    <property type="project" value="UniProtKB-KW"/>
</dbReference>
<comment type="caution">
    <text evidence="2">The sequence shown here is derived from an EMBL/GenBank/DDBJ whole genome shotgun (WGS) entry which is preliminary data.</text>
</comment>